<dbReference type="EMBL" id="CM016553">
    <property type="protein sequence ID" value="TKW32867.1"/>
    <property type="molecule type" value="Genomic_DNA"/>
</dbReference>
<accession>A0A4U6W5T2</accession>
<dbReference type="GO" id="GO:0048364">
    <property type="term" value="P:root development"/>
    <property type="evidence" value="ECO:0007669"/>
    <property type="project" value="TreeGrafter"/>
</dbReference>
<feature type="region of interest" description="Disordered" evidence="1">
    <location>
        <begin position="1"/>
        <end position="25"/>
    </location>
</feature>
<protein>
    <recommendedName>
        <fullName evidence="2">Protein NO VEIN C-terminal domain-containing protein</fullName>
    </recommendedName>
</protein>
<keyword evidence="4" id="KW-1185">Reference proteome</keyword>
<feature type="compositionally biased region" description="Basic residues" evidence="1">
    <location>
        <begin position="1"/>
        <end position="10"/>
    </location>
</feature>
<dbReference type="AlphaFoldDB" id="A0A4U6W5T2"/>
<evidence type="ECO:0000256" key="1">
    <source>
        <dbReference type="SAM" id="MobiDB-lite"/>
    </source>
</evidence>
<dbReference type="GO" id="GO:0009793">
    <property type="term" value="P:embryo development ending in seed dormancy"/>
    <property type="evidence" value="ECO:0007669"/>
    <property type="project" value="TreeGrafter"/>
</dbReference>
<dbReference type="InterPro" id="IPR052957">
    <property type="entry name" value="Auxin_embryo_med"/>
</dbReference>
<name>A0A4U6W5T2_SETVI</name>
<sequence length="258" mass="28986">MAPAKTGRRNNRQEKKMTTTTRASRAVGNRRPIGFAFSKFGRVAALHARRKIVKERGSKRGRSGGLANGRNERVRLDARVLDANMLSSHRHGEGVAHKQDGLVTGRLGESAVHKYFVEKLGCSSVKWMNEDNESGLPYDISITKADATEYVEVKATSIPNKNWFHITRRELQFAAENGDSLTIAYVLLSKPDKASIVFLKNPHKLVRQRDLKPASIVFLKSGHELLRQRDLKPALVMSTRCEKLVGKFMEQISVVLKR</sequence>
<dbReference type="InterPro" id="IPR024975">
    <property type="entry name" value="NOV_C"/>
</dbReference>
<reference evidence="3" key="1">
    <citation type="submission" date="2019-03" db="EMBL/GenBank/DDBJ databases">
        <title>WGS assembly of Setaria viridis.</title>
        <authorList>
            <person name="Huang P."/>
            <person name="Jenkins J."/>
            <person name="Grimwood J."/>
            <person name="Barry K."/>
            <person name="Healey A."/>
            <person name="Mamidi S."/>
            <person name="Sreedasyam A."/>
            <person name="Shu S."/>
            <person name="Feldman M."/>
            <person name="Wu J."/>
            <person name="Yu Y."/>
            <person name="Chen C."/>
            <person name="Johnson J."/>
            <person name="Rokhsar D."/>
            <person name="Baxter I."/>
            <person name="Schmutz J."/>
            <person name="Brutnell T."/>
            <person name="Kellogg E."/>
        </authorList>
    </citation>
    <scope>NUCLEOTIDE SEQUENCE [LARGE SCALE GENOMIC DNA]</scope>
</reference>
<evidence type="ECO:0000313" key="3">
    <source>
        <dbReference type="EMBL" id="TKW32867.1"/>
    </source>
</evidence>
<feature type="domain" description="Protein NO VEIN C-terminal" evidence="2">
    <location>
        <begin position="108"/>
        <end position="189"/>
    </location>
</feature>
<evidence type="ECO:0000259" key="2">
    <source>
        <dbReference type="Pfam" id="PF13020"/>
    </source>
</evidence>
<dbReference type="Gramene" id="TKW32867">
    <property type="protein sequence ID" value="TKW32867"/>
    <property type="gene ID" value="SEVIR_2G195300v2"/>
</dbReference>
<organism evidence="3 4">
    <name type="scientific">Setaria viridis</name>
    <name type="common">Green bristlegrass</name>
    <name type="synonym">Setaria italica subsp. viridis</name>
    <dbReference type="NCBI Taxonomy" id="4556"/>
    <lineage>
        <taxon>Eukaryota</taxon>
        <taxon>Viridiplantae</taxon>
        <taxon>Streptophyta</taxon>
        <taxon>Embryophyta</taxon>
        <taxon>Tracheophyta</taxon>
        <taxon>Spermatophyta</taxon>
        <taxon>Magnoliopsida</taxon>
        <taxon>Liliopsida</taxon>
        <taxon>Poales</taxon>
        <taxon>Poaceae</taxon>
        <taxon>PACMAD clade</taxon>
        <taxon>Panicoideae</taxon>
        <taxon>Panicodae</taxon>
        <taxon>Paniceae</taxon>
        <taxon>Cenchrinae</taxon>
        <taxon>Setaria</taxon>
    </lineage>
</organism>
<dbReference type="PANTHER" id="PTHR32387">
    <property type="entry name" value="WU:FJ29H11"/>
    <property type="match status" value="1"/>
</dbReference>
<dbReference type="GO" id="GO:0005634">
    <property type="term" value="C:nucleus"/>
    <property type="evidence" value="ECO:0007669"/>
    <property type="project" value="TreeGrafter"/>
</dbReference>
<evidence type="ECO:0000313" key="4">
    <source>
        <dbReference type="Proteomes" id="UP000298652"/>
    </source>
</evidence>
<dbReference type="PANTHER" id="PTHR32387:SF0">
    <property type="entry name" value="PROTEIN NO VEIN"/>
    <property type="match status" value="1"/>
</dbReference>
<dbReference type="Proteomes" id="UP000298652">
    <property type="component" value="Chromosome 2"/>
</dbReference>
<dbReference type="Pfam" id="PF13020">
    <property type="entry name" value="NOV_C"/>
    <property type="match status" value="1"/>
</dbReference>
<proteinExistence type="predicted"/>
<dbReference type="GO" id="GO:0010305">
    <property type="term" value="P:leaf vascular tissue pattern formation"/>
    <property type="evidence" value="ECO:0007669"/>
    <property type="project" value="TreeGrafter"/>
</dbReference>
<gene>
    <name evidence="3" type="ORF">SEVIR_2G195300v2</name>
</gene>